<name>W9Z4A8_9EURO</name>
<dbReference type="InterPro" id="IPR013149">
    <property type="entry name" value="ADH-like_C"/>
</dbReference>
<keyword evidence="3" id="KW-0479">Metal-binding</keyword>
<dbReference type="STRING" id="1182541.W9Z4A8"/>
<comment type="caution">
    <text evidence="7">The sequence shown here is derived from an EMBL/GenBank/DDBJ whole genome shotgun (WGS) entry which is preliminary data.</text>
</comment>
<evidence type="ECO:0000256" key="3">
    <source>
        <dbReference type="ARBA" id="ARBA00022723"/>
    </source>
</evidence>
<dbReference type="GO" id="GO:0046872">
    <property type="term" value="F:metal ion binding"/>
    <property type="evidence" value="ECO:0007669"/>
    <property type="project" value="UniProtKB-KW"/>
</dbReference>
<proteinExistence type="inferred from homology"/>
<dbReference type="InterPro" id="IPR036291">
    <property type="entry name" value="NAD(P)-bd_dom_sf"/>
</dbReference>
<dbReference type="AlphaFoldDB" id="W9Z4A8"/>
<evidence type="ECO:0000259" key="6">
    <source>
        <dbReference type="Pfam" id="PF00107"/>
    </source>
</evidence>
<comment type="similarity">
    <text evidence="2">Belongs to the zinc-containing alcohol dehydrogenase family.</text>
</comment>
<reference evidence="7 8" key="1">
    <citation type="submission" date="2013-03" db="EMBL/GenBank/DDBJ databases">
        <title>The Genome Sequence of Capronia coronata CBS 617.96.</title>
        <authorList>
            <consortium name="The Broad Institute Genomics Platform"/>
            <person name="Cuomo C."/>
            <person name="de Hoog S."/>
            <person name="Gorbushina A."/>
            <person name="Walker B."/>
            <person name="Young S.K."/>
            <person name="Zeng Q."/>
            <person name="Gargeya S."/>
            <person name="Fitzgerald M."/>
            <person name="Haas B."/>
            <person name="Abouelleil A."/>
            <person name="Allen A.W."/>
            <person name="Alvarado L."/>
            <person name="Arachchi H.M."/>
            <person name="Berlin A.M."/>
            <person name="Chapman S.B."/>
            <person name="Gainer-Dewar J."/>
            <person name="Goldberg J."/>
            <person name="Griggs A."/>
            <person name="Gujja S."/>
            <person name="Hansen M."/>
            <person name="Howarth C."/>
            <person name="Imamovic A."/>
            <person name="Ireland A."/>
            <person name="Larimer J."/>
            <person name="McCowan C."/>
            <person name="Murphy C."/>
            <person name="Pearson M."/>
            <person name="Poon T.W."/>
            <person name="Priest M."/>
            <person name="Roberts A."/>
            <person name="Saif S."/>
            <person name="Shea T."/>
            <person name="Sisk P."/>
            <person name="Sykes S."/>
            <person name="Wortman J."/>
            <person name="Nusbaum C."/>
            <person name="Birren B."/>
        </authorList>
    </citation>
    <scope>NUCLEOTIDE SEQUENCE [LARGE SCALE GENOMIC DNA]</scope>
    <source>
        <strain evidence="7 8">CBS 617.96</strain>
    </source>
</reference>
<evidence type="ECO:0000256" key="4">
    <source>
        <dbReference type="ARBA" id="ARBA00022833"/>
    </source>
</evidence>
<keyword evidence="5" id="KW-0560">Oxidoreductase</keyword>
<dbReference type="Proteomes" id="UP000019484">
    <property type="component" value="Unassembled WGS sequence"/>
</dbReference>
<dbReference type="HOGENOM" id="CLU_026673_0_1_1"/>
<dbReference type="PANTHER" id="PTHR43350:SF17">
    <property type="entry name" value="NAD-DEPENDENT ALCOHOL DEHYDROGENASE"/>
    <property type="match status" value="1"/>
</dbReference>
<dbReference type="GO" id="GO:0016491">
    <property type="term" value="F:oxidoreductase activity"/>
    <property type="evidence" value="ECO:0007669"/>
    <property type="project" value="UniProtKB-KW"/>
</dbReference>
<keyword evidence="4" id="KW-0862">Zinc</keyword>
<dbReference type="RefSeq" id="XP_007720640.1">
    <property type="nucleotide sequence ID" value="XM_007722450.1"/>
</dbReference>
<dbReference type="Gene3D" id="3.40.50.720">
    <property type="entry name" value="NAD(P)-binding Rossmann-like Domain"/>
    <property type="match status" value="1"/>
</dbReference>
<dbReference type="EMBL" id="AMWN01000001">
    <property type="protein sequence ID" value="EXJ96411.1"/>
    <property type="molecule type" value="Genomic_DNA"/>
</dbReference>
<accession>W9Z4A8</accession>
<evidence type="ECO:0000313" key="7">
    <source>
        <dbReference type="EMBL" id="EXJ96411.1"/>
    </source>
</evidence>
<dbReference type="SUPFAM" id="SSF51735">
    <property type="entry name" value="NAD(P)-binding Rossmann-fold domains"/>
    <property type="match status" value="1"/>
</dbReference>
<dbReference type="PANTHER" id="PTHR43350">
    <property type="entry name" value="NAD-DEPENDENT ALCOHOL DEHYDROGENASE"/>
    <property type="match status" value="1"/>
</dbReference>
<dbReference type="OrthoDB" id="5407715at2759"/>
<protein>
    <recommendedName>
        <fullName evidence="6">Alcohol dehydrogenase-like C-terminal domain-containing protein</fullName>
    </recommendedName>
</protein>
<evidence type="ECO:0000313" key="8">
    <source>
        <dbReference type="Proteomes" id="UP000019484"/>
    </source>
</evidence>
<dbReference type="Pfam" id="PF00107">
    <property type="entry name" value="ADH_zinc_N"/>
    <property type="match status" value="1"/>
</dbReference>
<evidence type="ECO:0000256" key="2">
    <source>
        <dbReference type="ARBA" id="ARBA00008072"/>
    </source>
</evidence>
<evidence type="ECO:0000256" key="5">
    <source>
        <dbReference type="ARBA" id="ARBA00023002"/>
    </source>
</evidence>
<dbReference type="GeneID" id="19156439"/>
<gene>
    <name evidence="7" type="ORF">A1O1_01537</name>
</gene>
<sequence length="242" mass="26398">MRAFVLDGLAPIPQHFYTKLPFDKLQVYEDLDNLIYLWTISIPFGGLRDVDIKAGEKVIIAPATGTFGSAAVLAALAMGARVIAMGRNVEAMQQFRPFNSNDRVRIVQNTGDVEADMKELTKDGPADVFFDISPGKAVKSTPFKSCIQALRRGGRVSLMGAHEELVLPTQAIMLSDITLKGKWTYTQEDIRVMIKLVEIGYLRLGEAGGIQTVGTFPLEKFDAAFDAAAKMSGPCLQTVISP</sequence>
<evidence type="ECO:0000256" key="1">
    <source>
        <dbReference type="ARBA" id="ARBA00001947"/>
    </source>
</evidence>
<comment type="cofactor">
    <cofactor evidence="1">
        <name>Zn(2+)</name>
        <dbReference type="ChEBI" id="CHEBI:29105"/>
    </cofactor>
</comment>
<keyword evidence="8" id="KW-1185">Reference proteome</keyword>
<dbReference type="eggNOG" id="KOG0023">
    <property type="taxonomic scope" value="Eukaryota"/>
</dbReference>
<dbReference type="Gene3D" id="3.90.180.10">
    <property type="entry name" value="Medium-chain alcohol dehydrogenases, catalytic domain"/>
    <property type="match status" value="1"/>
</dbReference>
<feature type="domain" description="Alcohol dehydrogenase-like C-terminal" evidence="6">
    <location>
        <begin position="68"/>
        <end position="197"/>
    </location>
</feature>
<organism evidence="7 8">
    <name type="scientific">Capronia coronata CBS 617.96</name>
    <dbReference type="NCBI Taxonomy" id="1182541"/>
    <lineage>
        <taxon>Eukaryota</taxon>
        <taxon>Fungi</taxon>
        <taxon>Dikarya</taxon>
        <taxon>Ascomycota</taxon>
        <taxon>Pezizomycotina</taxon>
        <taxon>Eurotiomycetes</taxon>
        <taxon>Chaetothyriomycetidae</taxon>
        <taxon>Chaetothyriales</taxon>
        <taxon>Herpotrichiellaceae</taxon>
        <taxon>Capronia</taxon>
    </lineage>
</organism>